<accession>A0A9X2C2F7</accession>
<comment type="caution">
    <text evidence="2">The sequence shown here is derived from an EMBL/GenBank/DDBJ whole genome shotgun (WGS) entry which is preliminary data.</text>
</comment>
<feature type="chain" id="PRO_5040925514" description="DUF1579 domain-containing protein" evidence="1">
    <location>
        <begin position="20"/>
        <end position="169"/>
    </location>
</feature>
<dbReference type="RefSeq" id="WP_275684726.1">
    <property type="nucleotide sequence ID" value="NZ_JAJLJH010000009.1"/>
</dbReference>
<name>A0A9X2C2F7_9BURK</name>
<keyword evidence="1" id="KW-0732">Signal</keyword>
<gene>
    <name evidence="2" type="ORF">LPC04_23465</name>
</gene>
<feature type="signal peptide" evidence="1">
    <location>
        <begin position="1"/>
        <end position="19"/>
    </location>
</feature>
<evidence type="ECO:0000313" key="3">
    <source>
        <dbReference type="Proteomes" id="UP001139353"/>
    </source>
</evidence>
<proteinExistence type="predicted"/>
<protein>
    <recommendedName>
        <fullName evidence="4">DUF1579 domain-containing protein</fullName>
    </recommendedName>
</protein>
<evidence type="ECO:0000313" key="2">
    <source>
        <dbReference type="EMBL" id="MCK9688681.1"/>
    </source>
</evidence>
<evidence type="ECO:0000256" key="1">
    <source>
        <dbReference type="SAM" id="SignalP"/>
    </source>
</evidence>
<sequence>MRFLVLSLLLALTMQTTSAAPAPVPQAADMFDFWVGDWQVSWKNADGSVGKARNHVSRILDGHVIEEQFEQDPADLAPLLKGRSLSVRDPAGLWHQAWADNQGGFFALTASADGDKRLFSTALVPVGDQVKGQRMIFHDIRKDGFTWDWEGTTDGGRTWKLLWQLDYRR</sequence>
<keyword evidence="3" id="KW-1185">Reference proteome</keyword>
<reference evidence="2" key="1">
    <citation type="submission" date="2021-11" db="EMBL/GenBank/DDBJ databases">
        <title>BS-T2-15 a new species belonging to the Comamonadaceae family isolated from the soil of a French oak forest.</title>
        <authorList>
            <person name="Mieszkin S."/>
            <person name="Alain K."/>
        </authorList>
    </citation>
    <scope>NUCLEOTIDE SEQUENCE</scope>
    <source>
        <strain evidence="2">BS-T2-15</strain>
    </source>
</reference>
<organism evidence="2 3">
    <name type="scientific">Scleromatobacter humisilvae</name>
    <dbReference type="NCBI Taxonomy" id="2897159"/>
    <lineage>
        <taxon>Bacteria</taxon>
        <taxon>Pseudomonadati</taxon>
        <taxon>Pseudomonadota</taxon>
        <taxon>Betaproteobacteria</taxon>
        <taxon>Burkholderiales</taxon>
        <taxon>Sphaerotilaceae</taxon>
        <taxon>Scleromatobacter</taxon>
    </lineage>
</organism>
<dbReference type="AlphaFoldDB" id="A0A9X2C2F7"/>
<dbReference type="EMBL" id="JAJLJH010000009">
    <property type="protein sequence ID" value="MCK9688681.1"/>
    <property type="molecule type" value="Genomic_DNA"/>
</dbReference>
<evidence type="ECO:0008006" key="4">
    <source>
        <dbReference type="Google" id="ProtNLM"/>
    </source>
</evidence>
<dbReference type="Proteomes" id="UP001139353">
    <property type="component" value="Unassembled WGS sequence"/>
</dbReference>